<sequence>MAESAFDPAGIWRAFARAVQPDVEYWLAQLDAPEQAQSQRLMALLAANRETTFGRQYGFASIASPDQFRERVPMQGAAGYLPWLERASRDAQPVLSAQAPLFFERTSGSTSRQKLIPYTPAFLREMQSAMVVWLADMVRVCPGIAQGRAYWSMSPALQPAGVAPNGIRIGSASDLEYLGGSSAAALAATLLVPPFSGNPATWRYETLRAIIADESLALLSVWSPTFLGSLLRPLFTPEDPSCACELAALEADLPGPRAAALRRALADGHCERLWPRLTAISCWLDGPSHGYAQALRARFPQAQWLPKGLFATEGVVSIPFGEAPDCTLAVGSHYLEFLRDDGHICDVSALAPGDEAQVLMTTGAGLYRYALGDRIRVTGMTARTPRVTFLGRAAASCDLVGEKLDESIVNEALAPARARGATACLVPFQQADAPHYVLLLAGVEEHAVQALRIEAEQRLGHIFHYAHARQLGQLGPLRSRRIPGAQAALGDLLQRAAERTGMRAGDVKPSGLVTRLALAEAMLEMTEA</sequence>
<dbReference type="Proteomes" id="UP000494119">
    <property type="component" value="Unassembled WGS sequence"/>
</dbReference>
<dbReference type="Pfam" id="PF23571">
    <property type="entry name" value="GH3_M"/>
    <property type="match status" value="1"/>
</dbReference>
<dbReference type="InterPro" id="IPR008984">
    <property type="entry name" value="SMAD_FHA_dom_sf"/>
</dbReference>
<keyword evidence="3" id="KW-1185">Reference proteome</keyword>
<proteinExistence type="predicted"/>
<organism evidence="2 3">
    <name type="scientific">Paraburkholderia caffeinitolerans</name>
    <dbReference type="NCBI Taxonomy" id="1723730"/>
    <lineage>
        <taxon>Bacteria</taxon>
        <taxon>Pseudomonadati</taxon>
        <taxon>Pseudomonadota</taxon>
        <taxon>Betaproteobacteria</taxon>
        <taxon>Burkholderiales</taxon>
        <taxon>Burkholderiaceae</taxon>
        <taxon>Paraburkholderia</taxon>
    </lineage>
</organism>
<dbReference type="InterPro" id="IPR004993">
    <property type="entry name" value="GH3"/>
</dbReference>
<dbReference type="RefSeq" id="WP_175198347.1">
    <property type="nucleotide sequence ID" value="NZ_CADIKL010000064.1"/>
</dbReference>
<evidence type="ECO:0000313" key="3">
    <source>
        <dbReference type="Proteomes" id="UP000494119"/>
    </source>
</evidence>
<evidence type="ECO:0000259" key="1">
    <source>
        <dbReference type="Pfam" id="PF23571"/>
    </source>
</evidence>
<dbReference type="AlphaFoldDB" id="A0A6J5GZP2"/>
<dbReference type="SUPFAM" id="SSF49879">
    <property type="entry name" value="SMAD/FHA domain"/>
    <property type="match status" value="1"/>
</dbReference>
<dbReference type="GO" id="GO:0016881">
    <property type="term" value="F:acid-amino acid ligase activity"/>
    <property type="evidence" value="ECO:0007669"/>
    <property type="project" value="TreeGrafter"/>
</dbReference>
<gene>
    <name evidence="2" type="ORF">LMG28688_06923</name>
</gene>
<reference evidence="2 3" key="1">
    <citation type="submission" date="2020-04" db="EMBL/GenBank/DDBJ databases">
        <authorList>
            <person name="De Canck E."/>
        </authorList>
    </citation>
    <scope>NUCLEOTIDE SEQUENCE [LARGE SCALE GENOMIC DNA]</scope>
    <source>
        <strain evidence="2 3">LMG 28688</strain>
    </source>
</reference>
<dbReference type="PANTHER" id="PTHR31901:SF9">
    <property type="entry name" value="GH3 DOMAIN-CONTAINING PROTEIN"/>
    <property type="match status" value="1"/>
</dbReference>
<dbReference type="PANTHER" id="PTHR31901">
    <property type="entry name" value="GH3 DOMAIN-CONTAINING PROTEIN"/>
    <property type="match status" value="1"/>
</dbReference>
<dbReference type="GO" id="GO:0005737">
    <property type="term" value="C:cytoplasm"/>
    <property type="evidence" value="ECO:0007669"/>
    <property type="project" value="TreeGrafter"/>
</dbReference>
<protein>
    <recommendedName>
        <fullName evidence="1">GH3 middle domain-containing protein</fullName>
    </recommendedName>
</protein>
<name>A0A6J5GZP2_9BURK</name>
<feature type="domain" description="GH3 middle" evidence="1">
    <location>
        <begin position="327"/>
        <end position="392"/>
    </location>
</feature>
<accession>A0A6J5GZP2</accession>
<dbReference type="InterPro" id="IPR055377">
    <property type="entry name" value="GH3_M"/>
</dbReference>
<dbReference type="Pfam" id="PF03321">
    <property type="entry name" value="GH3"/>
    <property type="match status" value="1"/>
</dbReference>
<evidence type="ECO:0000313" key="2">
    <source>
        <dbReference type="EMBL" id="CAB3809106.1"/>
    </source>
</evidence>
<dbReference type="EMBL" id="CADIKL010000064">
    <property type="protein sequence ID" value="CAB3809106.1"/>
    <property type="molecule type" value="Genomic_DNA"/>
</dbReference>